<reference evidence="1 2" key="1">
    <citation type="journal article" date="2024" name="BMC Genomics">
        <title>De novo assembly and annotation of Popillia japonica's genome with initial clues to its potential as an invasive pest.</title>
        <authorList>
            <person name="Cucini C."/>
            <person name="Boschi S."/>
            <person name="Funari R."/>
            <person name="Cardaioli E."/>
            <person name="Iannotti N."/>
            <person name="Marturano G."/>
            <person name="Paoli F."/>
            <person name="Bruttini M."/>
            <person name="Carapelli A."/>
            <person name="Frati F."/>
            <person name="Nardi F."/>
        </authorList>
    </citation>
    <scope>NUCLEOTIDE SEQUENCE [LARGE SCALE GENOMIC DNA]</scope>
    <source>
        <strain evidence="1">DMR45628</strain>
    </source>
</reference>
<name>A0AAW1IXN0_POPJA</name>
<proteinExistence type="predicted"/>
<accession>A0AAW1IXN0</accession>
<dbReference type="PANTHER" id="PTHR46670:SF3">
    <property type="entry name" value="ENDONUCLEASE_EXONUCLEASE_PHOSPHATASE DOMAIN-CONTAINING PROTEIN"/>
    <property type="match status" value="1"/>
</dbReference>
<dbReference type="AlphaFoldDB" id="A0AAW1IXN0"/>
<gene>
    <name evidence="1" type="ORF">QE152_g33352</name>
</gene>
<sequence length="180" mass="20617">MRAPLMKLGHINIRSLFPKVAELKDKLIDCGFDVLAMCETWLHCGINNSDIKVDGYSLVRRDRVGRGGGVGIYIRNEIKFNVIHTGHEIEQLWVMLHCDNLRFVFGVVYRPPHIDYKMIEQPTRAAGTSISLIDHIYVADSERVRDCGVIDCSFSDHDFIYFEIYSSTPAASPRLHTYRD</sequence>
<dbReference type="SUPFAM" id="SSF56219">
    <property type="entry name" value="DNase I-like"/>
    <property type="match status" value="1"/>
</dbReference>
<keyword evidence="2" id="KW-1185">Reference proteome</keyword>
<evidence type="ECO:0000313" key="1">
    <source>
        <dbReference type="EMBL" id="KAK9694701.1"/>
    </source>
</evidence>
<dbReference type="Gene3D" id="3.60.10.10">
    <property type="entry name" value="Endonuclease/exonuclease/phosphatase"/>
    <property type="match status" value="1"/>
</dbReference>
<protein>
    <recommendedName>
        <fullName evidence="3">Endonuclease/exonuclease/phosphatase domain-containing protein</fullName>
    </recommendedName>
</protein>
<organism evidence="1 2">
    <name type="scientific">Popillia japonica</name>
    <name type="common">Japanese beetle</name>
    <dbReference type="NCBI Taxonomy" id="7064"/>
    <lineage>
        <taxon>Eukaryota</taxon>
        <taxon>Metazoa</taxon>
        <taxon>Ecdysozoa</taxon>
        <taxon>Arthropoda</taxon>
        <taxon>Hexapoda</taxon>
        <taxon>Insecta</taxon>
        <taxon>Pterygota</taxon>
        <taxon>Neoptera</taxon>
        <taxon>Endopterygota</taxon>
        <taxon>Coleoptera</taxon>
        <taxon>Polyphaga</taxon>
        <taxon>Scarabaeiformia</taxon>
        <taxon>Scarabaeidae</taxon>
        <taxon>Rutelinae</taxon>
        <taxon>Popillia</taxon>
    </lineage>
</organism>
<dbReference type="InterPro" id="IPR036691">
    <property type="entry name" value="Endo/exonu/phosph_ase_sf"/>
</dbReference>
<evidence type="ECO:0008006" key="3">
    <source>
        <dbReference type="Google" id="ProtNLM"/>
    </source>
</evidence>
<dbReference type="EMBL" id="JASPKY010000504">
    <property type="protein sequence ID" value="KAK9694701.1"/>
    <property type="molecule type" value="Genomic_DNA"/>
</dbReference>
<comment type="caution">
    <text evidence="1">The sequence shown here is derived from an EMBL/GenBank/DDBJ whole genome shotgun (WGS) entry which is preliminary data.</text>
</comment>
<dbReference type="PANTHER" id="PTHR46670">
    <property type="entry name" value="ENDO/EXONUCLEASE/PHOSPHATASE DOMAIN-CONTAINING PROTEIN"/>
    <property type="match status" value="1"/>
</dbReference>
<dbReference type="Proteomes" id="UP001458880">
    <property type="component" value="Unassembled WGS sequence"/>
</dbReference>
<evidence type="ECO:0000313" key="2">
    <source>
        <dbReference type="Proteomes" id="UP001458880"/>
    </source>
</evidence>